<dbReference type="EMBL" id="BLIR01000003">
    <property type="protein sequence ID" value="GFE40791.1"/>
    <property type="molecule type" value="Genomic_DNA"/>
</dbReference>
<evidence type="ECO:0000313" key="2">
    <source>
        <dbReference type="EMBL" id="GFE40791.1"/>
    </source>
</evidence>
<dbReference type="Gene3D" id="3.30.10.10">
    <property type="entry name" value="Trypsin Inhibitor V, subunit A"/>
    <property type="match status" value="1"/>
</dbReference>
<protein>
    <recommendedName>
        <fullName evidence="4">Proteinase inhibitor I78</fullName>
    </recommendedName>
</protein>
<evidence type="ECO:0000256" key="1">
    <source>
        <dbReference type="SAM" id="MobiDB-lite"/>
    </source>
</evidence>
<dbReference type="Proteomes" id="UP000431826">
    <property type="component" value="Unassembled WGS sequence"/>
</dbReference>
<proteinExistence type="predicted"/>
<evidence type="ECO:0008006" key="4">
    <source>
        <dbReference type="Google" id="ProtNLM"/>
    </source>
</evidence>
<dbReference type="InterPro" id="IPR021719">
    <property type="entry name" value="Prot_inh_I78"/>
</dbReference>
<evidence type="ECO:0000313" key="3">
    <source>
        <dbReference type="Proteomes" id="UP000431826"/>
    </source>
</evidence>
<comment type="caution">
    <text evidence="2">The sequence shown here is derived from an EMBL/GenBank/DDBJ whole genome shotgun (WGS) entry which is preliminary data.</text>
</comment>
<feature type="region of interest" description="Disordered" evidence="1">
    <location>
        <begin position="1"/>
        <end position="26"/>
    </location>
</feature>
<sequence>MTNAGPGSHGGVRGPAFHGPSRAPTVAVMDVPNLPDNPQDDIEAYVGLARQDAEDQARERGWTTVRSLPPGAIITMEYLAGRLNFEVKDGEVHRTWQG</sequence>
<dbReference type="Pfam" id="PF11720">
    <property type="entry name" value="Inhibitor_I78"/>
    <property type="match status" value="1"/>
</dbReference>
<organism evidence="2 3">
    <name type="scientific">Streptomyces tubercidicus</name>
    <dbReference type="NCBI Taxonomy" id="47759"/>
    <lineage>
        <taxon>Bacteria</taxon>
        <taxon>Bacillati</taxon>
        <taxon>Actinomycetota</taxon>
        <taxon>Actinomycetes</taxon>
        <taxon>Kitasatosporales</taxon>
        <taxon>Streptomycetaceae</taxon>
        <taxon>Streptomyces</taxon>
    </lineage>
</organism>
<name>A0A640V1G8_9ACTN</name>
<gene>
    <name evidence="2" type="ORF">Stube_54640</name>
</gene>
<keyword evidence="3" id="KW-1185">Reference proteome</keyword>
<accession>A0A640V1G8</accession>
<dbReference type="AlphaFoldDB" id="A0A640V1G8"/>
<reference evidence="2 3" key="1">
    <citation type="submission" date="2019-12" db="EMBL/GenBank/DDBJ databases">
        <title>Whole genome shotgun sequence of Streptomyces tubercidicus NBRC 13090.</title>
        <authorList>
            <person name="Ichikawa N."/>
            <person name="Kimura A."/>
            <person name="Kitahashi Y."/>
            <person name="Komaki H."/>
            <person name="Tamura T."/>
        </authorList>
    </citation>
    <scope>NUCLEOTIDE SEQUENCE [LARGE SCALE GENOMIC DNA]</scope>
    <source>
        <strain evidence="2 3">NBRC 13090</strain>
    </source>
</reference>